<feature type="region of interest" description="Disordered" evidence="13">
    <location>
        <begin position="538"/>
        <end position="566"/>
    </location>
</feature>
<dbReference type="InterPro" id="IPR022812">
    <property type="entry name" value="Dynamin"/>
</dbReference>
<name>A0AAF5DTD0_STRER</name>
<dbReference type="Gene3D" id="1.20.120.1240">
    <property type="entry name" value="Dynamin, middle domain"/>
    <property type="match status" value="1"/>
</dbReference>
<dbReference type="PANTHER" id="PTHR11566:SF21">
    <property type="entry name" value="DYNAMIN RELATED PROTEIN 1, ISOFORM A"/>
    <property type="match status" value="1"/>
</dbReference>
<dbReference type="FunFam" id="3.40.50.300:FF:000172">
    <property type="entry name" value="Dynamin-1-like protein isoform 1"/>
    <property type="match status" value="1"/>
</dbReference>
<dbReference type="EC" id="3.6.5.5" evidence="3"/>
<dbReference type="GO" id="GO:0006897">
    <property type="term" value="P:endocytosis"/>
    <property type="evidence" value="ECO:0007669"/>
    <property type="project" value="TreeGrafter"/>
</dbReference>
<dbReference type="AlphaFoldDB" id="A0AAF5DTD0"/>
<dbReference type="GO" id="GO:0005874">
    <property type="term" value="C:microtubule"/>
    <property type="evidence" value="ECO:0007669"/>
    <property type="project" value="TreeGrafter"/>
</dbReference>
<dbReference type="GO" id="GO:0005525">
    <property type="term" value="F:GTP binding"/>
    <property type="evidence" value="ECO:0007669"/>
    <property type="project" value="UniProtKB-KW"/>
</dbReference>
<evidence type="ECO:0000256" key="7">
    <source>
        <dbReference type="ARBA" id="ARBA00022801"/>
    </source>
</evidence>
<dbReference type="Proteomes" id="UP000035681">
    <property type="component" value="Unplaced"/>
</dbReference>
<evidence type="ECO:0000256" key="1">
    <source>
        <dbReference type="ARBA" id="ARBA00004294"/>
    </source>
</evidence>
<dbReference type="InterPro" id="IPR020850">
    <property type="entry name" value="GED_dom"/>
</dbReference>
<feature type="domain" description="GED" evidence="14">
    <location>
        <begin position="630"/>
        <end position="721"/>
    </location>
</feature>
<dbReference type="GO" id="GO:0016559">
    <property type="term" value="P:peroxisome fission"/>
    <property type="evidence" value="ECO:0007669"/>
    <property type="project" value="TreeGrafter"/>
</dbReference>
<dbReference type="Pfam" id="PF00350">
    <property type="entry name" value="Dynamin_N"/>
    <property type="match status" value="1"/>
</dbReference>
<dbReference type="InterPro" id="IPR003130">
    <property type="entry name" value="GED"/>
</dbReference>
<dbReference type="PANTHER" id="PTHR11566">
    <property type="entry name" value="DYNAMIN"/>
    <property type="match status" value="1"/>
</dbReference>
<keyword evidence="11" id="KW-0472">Membrane</keyword>
<keyword evidence="7" id="KW-0378">Hydrolase</keyword>
<dbReference type="InterPro" id="IPR027417">
    <property type="entry name" value="P-loop_NTPase"/>
</dbReference>
<evidence type="ECO:0000259" key="14">
    <source>
        <dbReference type="PROSITE" id="PS51388"/>
    </source>
</evidence>
<keyword evidence="8" id="KW-0446">Lipid-binding</keyword>
<evidence type="ECO:0000256" key="10">
    <source>
        <dbReference type="ARBA" id="ARBA00023134"/>
    </source>
</evidence>
<dbReference type="GO" id="GO:0005829">
    <property type="term" value="C:cytosol"/>
    <property type="evidence" value="ECO:0007669"/>
    <property type="project" value="UniProtKB-SubCell"/>
</dbReference>
<evidence type="ECO:0000256" key="3">
    <source>
        <dbReference type="ARBA" id="ARBA00011980"/>
    </source>
</evidence>
<dbReference type="GO" id="GO:0000266">
    <property type="term" value="P:mitochondrial fission"/>
    <property type="evidence" value="ECO:0007669"/>
    <property type="project" value="TreeGrafter"/>
</dbReference>
<evidence type="ECO:0000256" key="13">
    <source>
        <dbReference type="SAM" id="MobiDB-lite"/>
    </source>
</evidence>
<evidence type="ECO:0000256" key="12">
    <source>
        <dbReference type="ARBA" id="ARBA00048040"/>
    </source>
</evidence>
<keyword evidence="16" id="KW-1185">Reference proteome</keyword>
<proteinExistence type="predicted"/>
<keyword evidence="9" id="KW-0496">Mitochondrion</keyword>
<dbReference type="Gene3D" id="3.40.50.300">
    <property type="entry name" value="P-loop containing nucleotide triphosphate hydrolases"/>
    <property type="match status" value="1"/>
</dbReference>
<evidence type="ECO:0000256" key="5">
    <source>
        <dbReference type="ARBA" id="ARBA00022741"/>
    </source>
</evidence>
<dbReference type="GO" id="GO:0048312">
    <property type="term" value="P:intracellular distribution of mitochondria"/>
    <property type="evidence" value="ECO:0007669"/>
    <property type="project" value="TreeGrafter"/>
</dbReference>
<evidence type="ECO:0000259" key="15">
    <source>
        <dbReference type="PROSITE" id="PS51718"/>
    </source>
</evidence>
<evidence type="ECO:0000256" key="11">
    <source>
        <dbReference type="ARBA" id="ARBA00023136"/>
    </source>
</evidence>
<reference evidence="17" key="1">
    <citation type="submission" date="2024-02" db="UniProtKB">
        <authorList>
            <consortium name="WormBaseParasite"/>
        </authorList>
    </citation>
    <scope>IDENTIFICATION</scope>
</reference>
<dbReference type="PROSITE" id="PS51388">
    <property type="entry name" value="GED"/>
    <property type="match status" value="1"/>
</dbReference>
<evidence type="ECO:0000256" key="4">
    <source>
        <dbReference type="ARBA" id="ARBA00022490"/>
    </source>
</evidence>
<dbReference type="GO" id="GO:0005741">
    <property type="term" value="C:mitochondrial outer membrane"/>
    <property type="evidence" value="ECO:0007669"/>
    <property type="project" value="UniProtKB-SubCell"/>
</dbReference>
<dbReference type="Pfam" id="PF02212">
    <property type="entry name" value="GED"/>
    <property type="match status" value="1"/>
</dbReference>
<dbReference type="SMART" id="SM00302">
    <property type="entry name" value="GED"/>
    <property type="match status" value="1"/>
</dbReference>
<feature type="domain" description="Dynamin-type G" evidence="15">
    <location>
        <begin position="31"/>
        <end position="309"/>
    </location>
</feature>
<evidence type="ECO:0000256" key="9">
    <source>
        <dbReference type="ARBA" id="ARBA00023128"/>
    </source>
</evidence>
<dbReference type="PROSITE" id="PS51718">
    <property type="entry name" value="G_DYNAMIN_2"/>
    <property type="match status" value="1"/>
</dbReference>
<dbReference type="InterPro" id="IPR030381">
    <property type="entry name" value="G_DYNAMIN_dom"/>
</dbReference>
<comment type="catalytic activity">
    <reaction evidence="12">
        <text>GTP + H2O = GDP + phosphate + H(+)</text>
        <dbReference type="Rhea" id="RHEA:19669"/>
        <dbReference type="ChEBI" id="CHEBI:15377"/>
        <dbReference type="ChEBI" id="CHEBI:15378"/>
        <dbReference type="ChEBI" id="CHEBI:37565"/>
        <dbReference type="ChEBI" id="CHEBI:43474"/>
        <dbReference type="ChEBI" id="CHEBI:58189"/>
        <dbReference type="EC" id="3.6.5.5"/>
    </reaction>
</comment>
<comment type="subcellular location">
    <subcellularLocation>
        <location evidence="2">Cytoplasm</location>
        <location evidence="2">Cytosol</location>
    </subcellularLocation>
    <subcellularLocation>
        <location evidence="1">Mitochondrion outer membrane</location>
    </subcellularLocation>
</comment>
<dbReference type="GO" id="GO:0003924">
    <property type="term" value="F:GTPase activity"/>
    <property type="evidence" value="ECO:0007669"/>
    <property type="project" value="InterPro"/>
</dbReference>
<dbReference type="SMART" id="SM00053">
    <property type="entry name" value="DYNc"/>
    <property type="match status" value="1"/>
</dbReference>
<organism evidence="16 17">
    <name type="scientific">Strongyloides stercoralis</name>
    <name type="common">Threadworm</name>
    <dbReference type="NCBI Taxonomy" id="6248"/>
    <lineage>
        <taxon>Eukaryota</taxon>
        <taxon>Metazoa</taxon>
        <taxon>Ecdysozoa</taxon>
        <taxon>Nematoda</taxon>
        <taxon>Chromadorea</taxon>
        <taxon>Rhabditida</taxon>
        <taxon>Tylenchina</taxon>
        <taxon>Panagrolaimomorpha</taxon>
        <taxon>Strongyloidoidea</taxon>
        <taxon>Strongyloididae</taxon>
        <taxon>Strongyloides</taxon>
    </lineage>
</organism>
<evidence type="ECO:0000256" key="2">
    <source>
        <dbReference type="ARBA" id="ARBA00004514"/>
    </source>
</evidence>
<dbReference type="InterPro" id="IPR001401">
    <property type="entry name" value="Dynamin_GTPase"/>
</dbReference>
<dbReference type="Pfam" id="PF01031">
    <property type="entry name" value="Dynamin_M"/>
    <property type="match status" value="1"/>
</dbReference>
<dbReference type="PRINTS" id="PR00195">
    <property type="entry name" value="DYNAMIN"/>
</dbReference>
<keyword evidence="5" id="KW-0547">Nucleotide-binding</keyword>
<dbReference type="InterPro" id="IPR045063">
    <property type="entry name" value="Dynamin_N"/>
</dbReference>
<evidence type="ECO:0000313" key="16">
    <source>
        <dbReference type="Proteomes" id="UP000035681"/>
    </source>
</evidence>
<evidence type="ECO:0000313" key="17">
    <source>
        <dbReference type="WBParaSite" id="TCONS_00017050.p1"/>
    </source>
</evidence>
<sequence>KKIYFIKMDCLIPVLNKLQDVFAAVGAKDTSIQLPQIVVVGSQSSGKSSVIEGIVGRDFLPRGHGIVTRRPLILQLIYTPEDSDKRMFNNQKIEGDWGVFKHAKNRIFTDFEEVKKEIEDETDRTTGNNKGISFEPISLKIFSNKVVNLSLVDLPGLTKVAVGDQPEDIEDQIKSMIYHYISNPNAIILAVTPANQDFATSEALKISRDVDKDGIRTLAILTKLDLMDAGTDAMDVFMGRVIQVRLGIIGVVNRSQMDINNKKSIEDSLKDELAFIQRTYPALASKNGTPYLVKMLNKLLIHHIRLSLPSLKQRINTLQSQFQSQLNSFGEPLKDKRKTLLQILTRFTHAYTSTIEGNSTKIETTELCGGARINYIFHETFAKVLDEIDPLRNLTEMDILTAIRNATGTRSVLYVPEICFELLVKQQIQRLEEPSLHCVELVHEELLRIVQHCGVNVQQEMQRFPMLFDRINICVANVLKERVTPTKEFVENLISIELAYVNAKHPDFSNACSYSLQQSDGELSKRLKKVIVKEEESHIRSNSVGRTETTTEENQPPSQEKKDNIEVLEKDQNDGKDRNSYFGWFVGKQNTVKGETKLINNHTGEVETVLTTQTPERLSRQLTTREKKDCKTIERLIKSYFNIVRKNIQDSVPKSIMHFLVNYVKENLHSELVRSLYDNASMDELLQESETIAERRRHCNSATIVPKPNYDTITSEKLVKSIRNAKFNEKFNEMKDQIISQIEGTSNLDESVSFISHLIVNSNFSNEEKGIFFQELVDAAAQTNENK</sequence>
<dbReference type="GO" id="GO:0008017">
    <property type="term" value="F:microtubule binding"/>
    <property type="evidence" value="ECO:0007669"/>
    <property type="project" value="TreeGrafter"/>
</dbReference>
<keyword evidence="10" id="KW-0342">GTP-binding</keyword>
<evidence type="ECO:0000256" key="8">
    <source>
        <dbReference type="ARBA" id="ARBA00023121"/>
    </source>
</evidence>
<dbReference type="SUPFAM" id="SSF52540">
    <property type="entry name" value="P-loop containing nucleoside triphosphate hydrolases"/>
    <property type="match status" value="1"/>
</dbReference>
<dbReference type="GO" id="GO:0008289">
    <property type="term" value="F:lipid binding"/>
    <property type="evidence" value="ECO:0007669"/>
    <property type="project" value="UniProtKB-KW"/>
</dbReference>
<evidence type="ECO:0000256" key="6">
    <source>
        <dbReference type="ARBA" id="ARBA00022787"/>
    </source>
</evidence>
<dbReference type="InterPro" id="IPR000375">
    <property type="entry name" value="Dynamin_stalk"/>
</dbReference>
<dbReference type="WBParaSite" id="TCONS_00017050.p1">
    <property type="protein sequence ID" value="TCONS_00017050.p1"/>
    <property type="gene ID" value="XLOC_011163"/>
</dbReference>
<keyword evidence="4" id="KW-0963">Cytoplasm</keyword>
<feature type="compositionally biased region" description="Polar residues" evidence="13">
    <location>
        <begin position="540"/>
        <end position="558"/>
    </location>
</feature>
<accession>A0AAF5DTD0</accession>
<keyword evidence="6" id="KW-1000">Mitochondrion outer membrane</keyword>
<dbReference type="CDD" id="cd08771">
    <property type="entry name" value="DLP_1"/>
    <property type="match status" value="1"/>
</dbReference>
<protein>
    <recommendedName>
        <fullName evidence="3">dynamin GTPase</fullName>
        <ecNumber evidence="3">3.6.5.5</ecNumber>
    </recommendedName>
</protein>